<feature type="region of interest" description="Disordered" evidence="1">
    <location>
        <begin position="19"/>
        <end position="45"/>
    </location>
</feature>
<protein>
    <submittedName>
        <fullName evidence="3">Uncharacterized protein</fullName>
    </submittedName>
</protein>
<evidence type="ECO:0000256" key="1">
    <source>
        <dbReference type="SAM" id="MobiDB-lite"/>
    </source>
</evidence>
<dbReference type="Proteomes" id="UP000386575">
    <property type="component" value="Unassembled WGS sequence"/>
</dbReference>
<reference evidence="3 4" key="1">
    <citation type="submission" date="2019-09" db="EMBL/GenBank/DDBJ databases">
        <title>Genome sequencing of Ng87 strain.</title>
        <authorList>
            <person name="Karasev E.S."/>
            <person name="Andronov E."/>
        </authorList>
    </citation>
    <scope>NUCLEOTIDE SEQUENCE [LARGE SCALE GENOMIC DNA]</scope>
    <source>
        <strain evidence="3 4">Ng87</strain>
    </source>
</reference>
<dbReference type="AlphaFoldDB" id="A0A6A1TNQ0"/>
<evidence type="ECO:0000313" key="3">
    <source>
        <dbReference type="EMBL" id="KAB1086461.1"/>
    </source>
</evidence>
<dbReference type="RefSeq" id="WP_151041864.1">
    <property type="nucleotide sequence ID" value="NZ_VZUL01000002.1"/>
</dbReference>
<sequence length="78" mass="8577">MNTRAVKTRNLNTRNKGYRLRLGGACPKPHGSRPTRRIHANDQPGRDGFAGRRSFAFLLVFFAAAAGISGSAFVWSML</sequence>
<keyword evidence="2" id="KW-0472">Membrane</keyword>
<organism evidence="3 4">
    <name type="scientific">Neorhizobium galegae</name>
    <name type="common">Rhizobium galegae</name>
    <dbReference type="NCBI Taxonomy" id="399"/>
    <lineage>
        <taxon>Bacteria</taxon>
        <taxon>Pseudomonadati</taxon>
        <taxon>Pseudomonadota</taxon>
        <taxon>Alphaproteobacteria</taxon>
        <taxon>Hyphomicrobiales</taxon>
        <taxon>Rhizobiaceae</taxon>
        <taxon>Rhizobium/Agrobacterium group</taxon>
        <taxon>Neorhizobium</taxon>
    </lineage>
</organism>
<keyword evidence="2" id="KW-0812">Transmembrane</keyword>
<evidence type="ECO:0000256" key="2">
    <source>
        <dbReference type="SAM" id="Phobius"/>
    </source>
</evidence>
<accession>A0A6A1TNQ0</accession>
<feature type="transmembrane region" description="Helical" evidence="2">
    <location>
        <begin position="55"/>
        <end position="75"/>
    </location>
</feature>
<name>A0A6A1TNQ0_NEOGA</name>
<proteinExistence type="predicted"/>
<comment type="caution">
    <text evidence="3">The sequence shown here is derived from an EMBL/GenBank/DDBJ whole genome shotgun (WGS) entry which is preliminary data.</text>
</comment>
<keyword evidence="2" id="KW-1133">Transmembrane helix</keyword>
<evidence type="ECO:0000313" key="4">
    <source>
        <dbReference type="Proteomes" id="UP000386575"/>
    </source>
</evidence>
<dbReference type="EMBL" id="VZUL01000002">
    <property type="protein sequence ID" value="KAB1086461.1"/>
    <property type="molecule type" value="Genomic_DNA"/>
</dbReference>
<gene>
    <name evidence="3" type="ORF">F4V91_08475</name>
</gene>